<reference evidence="3" key="2">
    <citation type="journal article" date="2017" name="Nat. Plants">
        <title>The Aegilops tauschii genome reveals multiple impacts of transposons.</title>
        <authorList>
            <person name="Zhao G."/>
            <person name="Zou C."/>
            <person name="Li K."/>
            <person name="Wang K."/>
            <person name="Li T."/>
            <person name="Gao L."/>
            <person name="Zhang X."/>
            <person name="Wang H."/>
            <person name="Yang Z."/>
            <person name="Liu X."/>
            <person name="Jiang W."/>
            <person name="Mao L."/>
            <person name="Kong X."/>
            <person name="Jiao Y."/>
            <person name="Jia J."/>
        </authorList>
    </citation>
    <scope>NUCLEOTIDE SEQUENCE [LARGE SCALE GENOMIC DNA]</scope>
    <source>
        <strain evidence="3">cv. AL8/78</strain>
    </source>
</reference>
<keyword evidence="3" id="KW-1185">Reference proteome</keyword>
<evidence type="ECO:0000313" key="3">
    <source>
        <dbReference type="Proteomes" id="UP000015105"/>
    </source>
</evidence>
<evidence type="ECO:0000313" key="2">
    <source>
        <dbReference type="EnsemblPlants" id="AET1Gv20081500.15"/>
    </source>
</evidence>
<reference evidence="3" key="1">
    <citation type="journal article" date="2014" name="Science">
        <title>Ancient hybridizations among the ancestral genomes of bread wheat.</title>
        <authorList>
            <consortium name="International Wheat Genome Sequencing Consortium,"/>
            <person name="Marcussen T."/>
            <person name="Sandve S.R."/>
            <person name="Heier L."/>
            <person name="Spannagl M."/>
            <person name="Pfeifer M."/>
            <person name="Jakobsen K.S."/>
            <person name="Wulff B.B."/>
            <person name="Steuernagel B."/>
            <person name="Mayer K.F."/>
            <person name="Olsen O.A."/>
        </authorList>
    </citation>
    <scope>NUCLEOTIDE SEQUENCE [LARGE SCALE GENOMIC DNA]</scope>
    <source>
        <strain evidence="3">cv. AL8/78</strain>
    </source>
</reference>
<evidence type="ECO:0000256" key="1">
    <source>
        <dbReference type="SAM" id="MobiDB-lite"/>
    </source>
</evidence>
<dbReference type="Proteomes" id="UP000015105">
    <property type="component" value="Chromosome 1D"/>
</dbReference>
<organism evidence="2 3">
    <name type="scientific">Aegilops tauschii subsp. strangulata</name>
    <name type="common">Goatgrass</name>
    <dbReference type="NCBI Taxonomy" id="200361"/>
    <lineage>
        <taxon>Eukaryota</taxon>
        <taxon>Viridiplantae</taxon>
        <taxon>Streptophyta</taxon>
        <taxon>Embryophyta</taxon>
        <taxon>Tracheophyta</taxon>
        <taxon>Spermatophyta</taxon>
        <taxon>Magnoliopsida</taxon>
        <taxon>Liliopsida</taxon>
        <taxon>Poales</taxon>
        <taxon>Poaceae</taxon>
        <taxon>BOP clade</taxon>
        <taxon>Pooideae</taxon>
        <taxon>Triticodae</taxon>
        <taxon>Triticeae</taxon>
        <taxon>Triticinae</taxon>
        <taxon>Aegilops</taxon>
    </lineage>
</organism>
<reference evidence="2" key="5">
    <citation type="journal article" date="2021" name="G3 (Bethesda)">
        <title>Aegilops tauschii genome assembly Aet v5.0 features greater sequence contiguity and improved annotation.</title>
        <authorList>
            <person name="Wang L."/>
            <person name="Zhu T."/>
            <person name="Rodriguez J.C."/>
            <person name="Deal K.R."/>
            <person name="Dubcovsky J."/>
            <person name="McGuire P.E."/>
            <person name="Lux T."/>
            <person name="Spannagl M."/>
            <person name="Mayer K.F.X."/>
            <person name="Baldrich P."/>
            <person name="Meyers B.C."/>
            <person name="Huo N."/>
            <person name="Gu Y.Q."/>
            <person name="Zhou H."/>
            <person name="Devos K.M."/>
            <person name="Bennetzen J.L."/>
            <person name="Unver T."/>
            <person name="Budak H."/>
            <person name="Gulick P.J."/>
            <person name="Galiba G."/>
            <person name="Kalapos B."/>
            <person name="Nelson D.R."/>
            <person name="Li P."/>
            <person name="You F.M."/>
            <person name="Luo M.C."/>
            <person name="Dvorak J."/>
        </authorList>
    </citation>
    <scope>NUCLEOTIDE SEQUENCE [LARGE SCALE GENOMIC DNA]</scope>
    <source>
        <strain evidence="2">cv. AL8/78</strain>
    </source>
</reference>
<feature type="compositionally biased region" description="Basic and acidic residues" evidence="1">
    <location>
        <begin position="75"/>
        <end position="84"/>
    </location>
</feature>
<protein>
    <submittedName>
        <fullName evidence="2">Uncharacterized protein</fullName>
    </submittedName>
</protein>
<dbReference type="EnsemblPlants" id="AET1Gv20081500.15">
    <property type="protein sequence ID" value="AET1Gv20081500.15"/>
    <property type="gene ID" value="AET1Gv20081500"/>
</dbReference>
<name>A0A452XNJ1_AEGTS</name>
<feature type="compositionally biased region" description="Low complexity" evidence="1">
    <location>
        <begin position="109"/>
        <end position="134"/>
    </location>
</feature>
<feature type="compositionally biased region" description="Pro residues" evidence="1">
    <location>
        <begin position="99"/>
        <end position="108"/>
    </location>
</feature>
<dbReference type="AlphaFoldDB" id="A0A452XNJ1"/>
<dbReference type="Gramene" id="AET1Gv20081500.15">
    <property type="protein sequence ID" value="AET1Gv20081500.15"/>
    <property type="gene ID" value="AET1Gv20081500"/>
</dbReference>
<feature type="region of interest" description="Disordered" evidence="1">
    <location>
        <begin position="1"/>
        <end position="143"/>
    </location>
</feature>
<reference evidence="2" key="3">
    <citation type="journal article" date="2017" name="Nature">
        <title>Genome sequence of the progenitor of the wheat D genome Aegilops tauschii.</title>
        <authorList>
            <person name="Luo M.C."/>
            <person name="Gu Y.Q."/>
            <person name="Puiu D."/>
            <person name="Wang H."/>
            <person name="Twardziok S.O."/>
            <person name="Deal K.R."/>
            <person name="Huo N."/>
            <person name="Zhu T."/>
            <person name="Wang L."/>
            <person name="Wang Y."/>
            <person name="McGuire P.E."/>
            <person name="Liu S."/>
            <person name="Long H."/>
            <person name="Ramasamy R.K."/>
            <person name="Rodriguez J.C."/>
            <person name="Van S.L."/>
            <person name="Yuan L."/>
            <person name="Wang Z."/>
            <person name="Xia Z."/>
            <person name="Xiao L."/>
            <person name="Anderson O.D."/>
            <person name="Ouyang S."/>
            <person name="Liang Y."/>
            <person name="Zimin A.V."/>
            <person name="Pertea G."/>
            <person name="Qi P."/>
            <person name="Bennetzen J.L."/>
            <person name="Dai X."/>
            <person name="Dawson M.W."/>
            <person name="Muller H.G."/>
            <person name="Kugler K."/>
            <person name="Rivarola-Duarte L."/>
            <person name="Spannagl M."/>
            <person name="Mayer K.F.X."/>
            <person name="Lu F.H."/>
            <person name="Bevan M.W."/>
            <person name="Leroy P."/>
            <person name="Li P."/>
            <person name="You F.M."/>
            <person name="Sun Q."/>
            <person name="Liu Z."/>
            <person name="Lyons E."/>
            <person name="Wicker T."/>
            <person name="Salzberg S.L."/>
            <person name="Devos K.M."/>
            <person name="Dvorak J."/>
        </authorList>
    </citation>
    <scope>NUCLEOTIDE SEQUENCE [LARGE SCALE GENOMIC DNA]</scope>
    <source>
        <strain evidence="2">cv. AL8/78</strain>
    </source>
</reference>
<reference evidence="2" key="4">
    <citation type="submission" date="2019-03" db="UniProtKB">
        <authorList>
            <consortium name="EnsemblPlants"/>
        </authorList>
    </citation>
    <scope>IDENTIFICATION</scope>
</reference>
<accession>A0A452XNJ1</accession>
<proteinExistence type="predicted"/>
<sequence length="143" mass="15006">SSSKSSSPPHDLLAAAATPRIRTHTPHSSPIPTAAVPLSSNPTTPAVAPSSPKHWRSPLPPAPRCNLLLLSQVKGKREGPRSGETRSTAASARRRRPGVRPPWSPSSSPPWRSDPAVGRTGSRPPGSSRGLSLPWGIRADCSV</sequence>